<comment type="caution">
    <text evidence="2">The sequence shown here is derived from an EMBL/GenBank/DDBJ whole genome shotgun (WGS) entry which is preliminary data.</text>
</comment>
<dbReference type="Pfam" id="PF17765">
    <property type="entry name" value="MLTR_LBD"/>
    <property type="match status" value="1"/>
</dbReference>
<dbReference type="Gene3D" id="1.10.260.40">
    <property type="entry name" value="lambda repressor-like DNA-binding domains"/>
    <property type="match status" value="1"/>
</dbReference>
<accession>A0ABQ3ZS73</accession>
<reference evidence="2 3" key="1">
    <citation type="submission" date="2021-01" db="EMBL/GenBank/DDBJ databases">
        <title>Whole genome shotgun sequence of Actinoplanes humidus NBRC 14915.</title>
        <authorList>
            <person name="Komaki H."/>
            <person name="Tamura T."/>
        </authorList>
    </citation>
    <scope>NUCLEOTIDE SEQUENCE [LARGE SCALE GENOMIC DNA]</scope>
    <source>
        <strain evidence="2 3">NBRC 14915</strain>
    </source>
</reference>
<sequence length="287" mass="32044">MTNRTRELATFLRSRRERLDPRDFDDLPLRRQSRRTPGLRREEVAELAGVSTDYVVRLEQARGLRPSADVVEALAGALRLAPNERAYLFDLAQQRPRTADKPAATASPPLARLVADLSPMPAMLLNHRFDILAWNDGMAALLVDFGALPPAQRNLVWLCLLHPQVRAHYVDRESVVRDGIAHLRTAWAAHPEDQALNELIAEFLARDADFARLWAEPDVTINGRGCKVMRHPDVGEITLNFEVLTPAHDPDQWLLIFRPAADGDRTALEKLMAPTPAARSEGPGATD</sequence>
<feature type="domain" description="HTH cro/C1-type" evidence="1">
    <location>
        <begin position="38"/>
        <end position="85"/>
    </location>
</feature>
<organism evidence="2 3">
    <name type="scientific">Winogradskya humida</name>
    <dbReference type="NCBI Taxonomy" id="113566"/>
    <lineage>
        <taxon>Bacteria</taxon>
        <taxon>Bacillati</taxon>
        <taxon>Actinomycetota</taxon>
        <taxon>Actinomycetes</taxon>
        <taxon>Micromonosporales</taxon>
        <taxon>Micromonosporaceae</taxon>
        <taxon>Winogradskya</taxon>
    </lineage>
</organism>
<dbReference type="PROSITE" id="PS50943">
    <property type="entry name" value="HTH_CROC1"/>
    <property type="match status" value="1"/>
</dbReference>
<evidence type="ECO:0000313" key="2">
    <source>
        <dbReference type="EMBL" id="GIE21425.1"/>
    </source>
</evidence>
<dbReference type="RefSeq" id="WP_203838544.1">
    <property type="nucleotide sequence ID" value="NZ_BAAATV010000002.1"/>
</dbReference>
<dbReference type="InterPro" id="IPR041413">
    <property type="entry name" value="MLTR_LBD"/>
</dbReference>
<evidence type="ECO:0000313" key="3">
    <source>
        <dbReference type="Proteomes" id="UP000603200"/>
    </source>
</evidence>
<name>A0ABQ3ZS73_9ACTN</name>
<dbReference type="SUPFAM" id="SSF47413">
    <property type="entry name" value="lambda repressor-like DNA-binding domains"/>
    <property type="match status" value="1"/>
</dbReference>
<dbReference type="PANTHER" id="PTHR35010">
    <property type="entry name" value="BLL4672 PROTEIN-RELATED"/>
    <property type="match status" value="1"/>
</dbReference>
<dbReference type="EMBL" id="BOMN01000057">
    <property type="protein sequence ID" value="GIE21425.1"/>
    <property type="molecule type" value="Genomic_DNA"/>
</dbReference>
<dbReference type="Proteomes" id="UP000603200">
    <property type="component" value="Unassembled WGS sequence"/>
</dbReference>
<gene>
    <name evidence="2" type="ORF">Ahu01nite_045270</name>
</gene>
<dbReference type="Pfam" id="PF13560">
    <property type="entry name" value="HTH_31"/>
    <property type="match status" value="1"/>
</dbReference>
<dbReference type="SMART" id="SM00530">
    <property type="entry name" value="HTH_XRE"/>
    <property type="match status" value="1"/>
</dbReference>
<keyword evidence="3" id="KW-1185">Reference proteome</keyword>
<evidence type="ECO:0000259" key="1">
    <source>
        <dbReference type="PROSITE" id="PS50943"/>
    </source>
</evidence>
<dbReference type="PANTHER" id="PTHR35010:SF2">
    <property type="entry name" value="BLL4672 PROTEIN"/>
    <property type="match status" value="1"/>
</dbReference>
<proteinExistence type="predicted"/>
<dbReference type="CDD" id="cd00093">
    <property type="entry name" value="HTH_XRE"/>
    <property type="match status" value="1"/>
</dbReference>
<protein>
    <submittedName>
        <fullName evidence="2">Transcriptional regulator</fullName>
    </submittedName>
</protein>
<dbReference type="InterPro" id="IPR010982">
    <property type="entry name" value="Lambda_DNA-bd_dom_sf"/>
</dbReference>
<dbReference type="InterPro" id="IPR001387">
    <property type="entry name" value="Cro/C1-type_HTH"/>
</dbReference>
<dbReference type="Gene3D" id="3.30.450.180">
    <property type="match status" value="1"/>
</dbReference>